<dbReference type="Proteomes" id="UP001218231">
    <property type="component" value="Chromosome"/>
</dbReference>
<organism evidence="1 2">
    <name type="scientific">Novosphingobium humi</name>
    <dbReference type="NCBI Taxonomy" id="2282397"/>
    <lineage>
        <taxon>Bacteria</taxon>
        <taxon>Pseudomonadati</taxon>
        <taxon>Pseudomonadota</taxon>
        <taxon>Alphaproteobacteria</taxon>
        <taxon>Sphingomonadales</taxon>
        <taxon>Sphingomonadaceae</taxon>
        <taxon>Novosphingobium</taxon>
    </lineage>
</organism>
<dbReference type="RefSeq" id="WP_273616533.1">
    <property type="nucleotide sequence ID" value="NZ_CP117417.1"/>
</dbReference>
<name>A0ABY7TTX4_9SPHN</name>
<reference evidence="1 2" key="1">
    <citation type="submission" date="2023-02" db="EMBL/GenBank/DDBJ databases">
        <title>Genome sequence of Novosphingobium humi KACC 19094.</title>
        <authorList>
            <person name="Kim S."/>
            <person name="Heo J."/>
            <person name="Kwon S.-W."/>
        </authorList>
    </citation>
    <scope>NUCLEOTIDE SEQUENCE [LARGE SCALE GENOMIC DNA]</scope>
    <source>
        <strain evidence="1 2">KACC 19094</strain>
    </source>
</reference>
<gene>
    <name evidence="1" type="ORF">PQ457_08940</name>
</gene>
<keyword evidence="2" id="KW-1185">Reference proteome</keyword>
<sequence>MNESPALAAPFTDQDIEAIALGMVECRLPKERWTHGAHWAAALWLLRYRPEIAEPQAMGAAIRAYNESVGGVNDDTSGYHETITIASLRAARAELARHGYDTPLSQILAVLLVGDLGKSDWPIAYWRRETLFSVAARRGWVAPDLGELPF</sequence>
<evidence type="ECO:0000313" key="1">
    <source>
        <dbReference type="EMBL" id="WCT76077.1"/>
    </source>
</evidence>
<proteinExistence type="predicted"/>
<accession>A0ABY7TTX4</accession>
<evidence type="ECO:0000313" key="2">
    <source>
        <dbReference type="Proteomes" id="UP001218231"/>
    </source>
</evidence>
<dbReference type="EMBL" id="CP117417">
    <property type="protein sequence ID" value="WCT76077.1"/>
    <property type="molecule type" value="Genomic_DNA"/>
</dbReference>
<protein>
    <submittedName>
        <fullName evidence="1">Uncharacterized protein</fullName>
    </submittedName>
</protein>